<organism evidence="1">
    <name type="scientific">virus sp. ctmTa7</name>
    <dbReference type="NCBI Taxonomy" id="2828255"/>
    <lineage>
        <taxon>Viruses</taxon>
    </lineage>
</organism>
<accession>A0A8S5RBS7</accession>
<proteinExistence type="predicted"/>
<protein>
    <submittedName>
        <fullName evidence="1">Uncharacterized protein</fullName>
    </submittedName>
</protein>
<sequence length="30" mass="3454">MFTIVETPHKNYTHVAFVGRVARGKMLNHV</sequence>
<evidence type="ECO:0000313" key="1">
    <source>
        <dbReference type="EMBL" id="DAE28807.1"/>
    </source>
</evidence>
<reference evidence="1" key="1">
    <citation type="journal article" date="2021" name="Proc. Natl. Acad. Sci. U.S.A.">
        <title>A Catalog of Tens of Thousands of Viruses from Human Metagenomes Reveals Hidden Associations with Chronic Diseases.</title>
        <authorList>
            <person name="Tisza M.J."/>
            <person name="Buck C.B."/>
        </authorList>
    </citation>
    <scope>NUCLEOTIDE SEQUENCE</scope>
    <source>
        <strain evidence="1">CtmTa7</strain>
    </source>
</reference>
<dbReference type="EMBL" id="BK059091">
    <property type="protein sequence ID" value="DAE28807.1"/>
    <property type="molecule type" value="Genomic_DNA"/>
</dbReference>
<name>A0A8S5RBS7_9VIRU</name>